<protein>
    <submittedName>
        <fullName evidence="1">Uncharacterized protein</fullName>
    </submittedName>
</protein>
<comment type="caution">
    <text evidence="1">The sequence shown here is derived from an EMBL/GenBank/DDBJ whole genome shotgun (WGS) entry which is preliminary data.</text>
</comment>
<sequence length="74" mass="8378">MQNFRGYQIGSSLARFSLHELFAQSVDEIHMDARDIIVKTLNRMGGLVVGDSMPFYRGTVTPMILTRSGLIFNR</sequence>
<reference evidence="1" key="1">
    <citation type="submission" date="2021-07" db="EMBL/GenBank/DDBJ databases">
        <title>Draft genome sequence of carbapenem-resistant Aeromonas spp. in Japan.</title>
        <authorList>
            <person name="Maehana S."/>
            <person name="Suzuki M."/>
            <person name="Kitasato H."/>
        </authorList>
    </citation>
    <scope>NUCLEOTIDE SEQUENCE</scope>
    <source>
        <strain evidence="1">KAM348</strain>
    </source>
</reference>
<dbReference type="AlphaFoldDB" id="A0AA37CVZ4"/>
<dbReference type="EMBL" id="BPNL01000071">
    <property type="protein sequence ID" value="GJA56475.1"/>
    <property type="molecule type" value="Genomic_DNA"/>
</dbReference>
<accession>A0AA37CVZ4</accession>
<proteinExistence type="predicted"/>
<evidence type="ECO:0000313" key="2">
    <source>
        <dbReference type="Proteomes" id="UP000887009"/>
    </source>
</evidence>
<name>A0AA37CVZ4_AERCA</name>
<evidence type="ECO:0000313" key="1">
    <source>
        <dbReference type="EMBL" id="GJA56475.1"/>
    </source>
</evidence>
<dbReference type="Proteomes" id="UP000887009">
    <property type="component" value="Unassembled WGS sequence"/>
</dbReference>
<gene>
    <name evidence="1" type="ORF">KAM348_38980</name>
</gene>
<organism evidence="1 2">
    <name type="scientific">Aeromonas caviae</name>
    <name type="common">Aeromonas punctata</name>
    <dbReference type="NCBI Taxonomy" id="648"/>
    <lineage>
        <taxon>Bacteria</taxon>
        <taxon>Pseudomonadati</taxon>
        <taxon>Pseudomonadota</taxon>
        <taxon>Gammaproteobacteria</taxon>
        <taxon>Aeromonadales</taxon>
        <taxon>Aeromonadaceae</taxon>
        <taxon>Aeromonas</taxon>
    </lineage>
</organism>